<evidence type="ECO:0000256" key="11">
    <source>
        <dbReference type="SAM" id="Phobius"/>
    </source>
</evidence>
<dbReference type="InterPro" id="IPR006012">
    <property type="entry name" value="Syntaxin/epimorphin_CS"/>
</dbReference>
<dbReference type="AlphaFoldDB" id="A0A0P1BG00"/>
<dbReference type="STRING" id="401625.A0A0P1BG00"/>
<comment type="similarity">
    <text evidence="2">Belongs to the syntaxin family.</text>
</comment>
<evidence type="ECO:0000256" key="8">
    <source>
        <dbReference type="ARBA" id="ARBA00023054"/>
    </source>
</evidence>
<feature type="compositionally biased region" description="Polar residues" evidence="10">
    <location>
        <begin position="1"/>
        <end position="11"/>
    </location>
</feature>
<dbReference type="GO" id="GO:0005484">
    <property type="term" value="F:SNAP receptor activity"/>
    <property type="evidence" value="ECO:0007669"/>
    <property type="project" value="InterPro"/>
</dbReference>
<feature type="compositionally biased region" description="Basic and acidic residues" evidence="10">
    <location>
        <begin position="276"/>
        <end position="288"/>
    </location>
</feature>
<dbReference type="PANTHER" id="PTHR19957">
    <property type="entry name" value="SYNTAXIN"/>
    <property type="match status" value="1"/>
</dbReference>
<feature type="region of interest" description="Disordered" evidence="10">
    <location>
        <begin position="258"/>
        <end position="325"/>
    </location>
</feature>
<feature type="compositionally biased region" description="Polar residues" evidence="10">
    <location>
        <begin position="90"/>
        <end position="110"/>
    </location>
</feature>
<dbReference type="Pfam" id="PF05739">
    <property type="entry name" value="SNARE"/>
    <property type="match status" value="1"/>
</dbReference>
<keyword evidence="4 11" id="KW-0812">Transmembrane</keyword>
<dbReference type="InterPro" id="IPR010989">
    <property type="entry name" value="SNARE"/>
</dbReference>
<protein>
    <submittedName>
        <fullName evidence="13">SNARE protein TLG2/Syntaxin 16</fullName>
    </submittedName>
</protein>
<keyword evidence="9 11" id="KW-0472">Membrane</keyword>
<evidence type="ECO:0000256" key="9">
    <source>
        <dbReference type="ARBA" id="ARBA00023136"/>
    </source>
</evidence>
<evidence type="ECO:0000256" key="1">
    <source>
        <dbReference type="ARBA" id="ARBA00004409"/>
    </source>
</evidence>
<evidence type="ECO:0000256" key="2">
    <source>
        <dbReference type="ARBA" id="ARBA00009063"/>
    </source>
</evidence>
<dbReference type="SUPFAM" id="SSF47661">
    <property type="entry name" value="t-snare proteins"/>
    <property type="match status" value="1"/>
</dbReference>
<dbReference type="GO" id="GO:0006886">
    <property type="term" value="P:intracellular protein transport"/>
    <property type="evidence" value="ECO:0007669"/>
    <property type="project" value="InterPro"/>
</dbReference>
<dbReference type="GO" id="GO:0000139">
    <property type="term" value="C:Golgi membrane"/>
    <property type="evidence" value="ECO:0007669"/>
    <property type="project" value="UniProtKB-SubCell"/>
</dbReference>
<dbReference type="EMBL" id="CCYA01000243">
    <property type="protein sequence ID" value="CEH14447.1"/>
    <property type="molecule type" value="Genomic_DNA"/>
</dbReference>
<proteinExistence type="inferred from homology"/>
<comment type="subcellular location">
    <subcellularLocation>
        <location evidence="1">Golgi apparatus membrane</location>
        <topology evidence="1">Single-pass type IV membrane protein</topology>
    </subcellularLocation>
</comment>
<evidence type="ECO:0000256" key="10">
    <source>
        <dbReference type="SAM" id="MobiDB-lite"/>
    </source>
</evidence>
<dbReference type="CDD" id="cd15845">
    <property type="entry name" value="SNARE_syntaxin16"/>
    <property type="match status" value="1"/>
</dbReference>
<evidence type="ECO:0000256" key="3">
    <source>
        <dbReference type="ARBA" id="ARBA00022448"/>
    </source>
</evidence>
<feature type="transmembrane region" description="Helical" evidence="11">
    <location>
        <begin position="400"/>
        <end position="420"/>
    </location>
</feature>
<evidence type="ECO:0000256" key="5">
    <source>
        <dbReference type="ARBA" id="ARBA00022927"/>
    </source>
</evidence>
<evidence type="ECO:0000259" key="12">
    <source>
        <dbReference type="PROSITE" id="PS50192"/>
    </source>
</evidence>
<evidence type="ECO:0000256" key="4">
    <source>
        <dbReference type="ARBA" id="ARBA00022692"/>
    </source>
</evidence>
<dbReference type="InterPro" id="IPR045242">
    <property type="entry name" value="Syntaxin"/>
</dbReference>
<evidence type="ECO:0000313" key="13">
    <source>
        <dbReference type="EMBL" id="CEH14447.1"/>
    </source>
</evidence>
<dbReference type="SMART" id="SM00397">
    <property type="entry name" value="t_SNARE"/>
    <property type="match status" value="1"/>
</dbReference>
<dbReference type="InterPro" id="IPR000727">
    <property type="entry name" value="T_SNARE_dom"/>
</dbReference>
<feature type="compositionally biased region" description="Low complexity" evidence="10">
    <location>
        <begin position="291"/>
        <end position="309"/>
    </location>
</feature>
<dbReference type="GO" id="GO:0006906">
    <property type="term" value="P:vesicle fusion"/>
    <property type="evidence" value="ECO:0007669"/>
    <property type="project" value="TreeGrafter"/>
</dbReference>
<dbReference type="Gene3D" id="1.20.58.70">
    <property type="match status" value="1"/>
</dbReference>
<keyword evidence="5" id="KW-0653">Protein transport</keyword>
<dbReference type="OrthoDB" id="10251371at2759"/>
<name>A0A0P1BG00_9BASI</name>
<dbReference type="GO" id="GO:0000149">
    <property type="term" value="F:SNARE binding"/>
    <property type="evidence" value="ECO:0007669"/>
    <property type="project" value="TreeGrafter"/>
</dbReference>
<keyword evidence="3" id="KW-0813">Transport</keyword>
<keyword evidence="7" id="KW-0333">Golgi apparatus</keyword>
<dbReference type="PROSITE" id="PS50192">
    <property type="entry name" value="T_SNARE"/>
    <property type="match status" value="1"/>
</dbReference>
<keyword evidence="8" id="KW-0175">Coiled coil</keyword>
<dbReference type="PANTHER" id="PTHR19957:SF83">
    <property type="entry name" value="SYNTAXIN-16"/>
    <property type="match status" value="1"/>
</dbReference>
<keyword evidence="14" id="KW-1185">Reference proteome</keyword>
<evidence type="ECO:0000256" key="7">
    <source>
        <dbReference type="ARBA" id="ARBA00023034"/>
    </source>
</evidence>
<dbReference type="Proteomes" id="UP000054845">
    <property type="component" value="Unassembled WGS sequence"/>
</dbReference>
<feature type="domain" description="T-SNARE coiled-coil homology" evidence="12">
    <location>
        <begin position="325"/>
        <end position="387"/>
    </location>
</feature>
<evidence type="ECO:0000256" key="6">
    <source>
        <dbReference type="ARBA" id="ARBA00022989"/>
    </source>
</evidence>
<feature type="compositionally biased region" description="Low complexity" evidence="10">
    <location>
        <begin position="52"/>
        <end position="65"/>
    </location>
</feature>
<dbReference type="GO" id="GO:0048278">
    <property type="term" value="P:vesicle docking"/>
    <property type="evidence" value="ECO:0007669"/>
    <property type="project" value="TreeGrafter"/>
</dbReference>
<feature type="region of interest" description="Disordered" evidence="10">
    <location>
        <begin position="50"/>
        <end position="111"/>
    </location>
</feature>
<evidence type="ECO:0000313" key="14">
    <source>
        <dbReference type="Proteomes" id="UP000054845"/>
    </source>
</evidence>
<dbReference type="PROSITE" id="PS00914">
    <property type="entry name" value="SYNTAXIN"/>
    <property type="match status" value="1"/>
</dbReference>
<dbReference type="GO" id="GO:0031201">
    <property type="term" value="C:SNARE complex"/>
    <property type="evidence" value="ECO:0007669"/>
    <property type="project" value="TreeGrafter"/>
</dbReference>
<accession>A0A0P1BG00</accession>
<sequence>MSNLTSRTSSPFAGGSGSASGAGSAQLEDQSVGVIRSRTLLFLSYRSSAPLGPSGSGFSSHRSSLGYGGEGESWDSQSDGLLRSAMSRAAGQSSSIDVESQRDASSSGTKVGTFYDAQGALTSYPPRSGYGADDVGSSSLPPKWVDTSDEVDAVLNSVRPKIDRLDKLHNKHLLPGFADRSKEEQEIEGVTVDITREFRRATSLIRQLASATSRQIAASQMSAREASMAHNVQTALATRVQDMSADFRKRQADYMRRMRGIEERHKSITKGSGLGAKREKEEALREDIEMSQAHLSKSSQSDSQSQLLMQEEEQPKSTQGQVSAEADIQARDREIDQIAKSITDLAELFQDLNALVIDQGTMLDRIDYNIENMGRDMQESVKELNQAKHYQSRTSRGQCILLLVLLIMLALALLIIKPFWRSFTSASPAGSPPVPTQTSPFSLNERTRVFYDGR</sequence>
<keyword evidence="6 11" id="KW-1133">Transmembrane helix</keyword>
<organism evidence="13 14">
    <name type="scientific">Ceraceosorus bombacis</name>
    <dbReference type="NCBI Taxonomy" id="401625"/>
    <lineage>
        <taxon>Eukaryota</taxon>
        <taxon>Fungi</taxon>
        <taxon>Dikarya</taxon>
        <taxon>Basidiomycota</taxon>
        <taxon>Ustilaginomycotina</taxon>
        <taxon>Exobasidiomycetes</taxon>
        <taxon>Ceraceosorales</taxon>
        <taxon>Ceraceosoraceae</taxon>
        <taxon>Ceraceosorus</taxon>
    </lineage>
</organism>
<reference evidence="13 14" key="1">
    <citation type="submission" date="2014-09" db="EMBL/GenBank/DDBJ databases">
        <authorList>
            <person name="Magalhaes I.L.F."/>
            <person name="Oliveira U."/>
            <person name="Santos F.R."/>
            <person name="Vidigal T.H.D.A."/>
            <person name="Brescovit A.D."/>
            <person name="Santos A.J."/>
        </authorList>
    </citation>
    <scope>NUCLEOTIDE SEQUENCE [LARGE SCALE GENOMIC DNA]</scope>
</reference>
<feature type="region of interest" description="Disordered" evidence="10">
    <location>
        <begin position="1"/>
        <end position="29"/>
    </location>
</feature>